<dbReference type="RefSeq" id="WP_184200058.1">
    <property type="nucleotide sequence ID" value="NZ_BMOX01000101.1"/>
</dbReference>
<evidence type="ECO:0000313" key="3">
    <source>
        <dbReference type="Proteomes" id="UP000538147"/>
    </source>
</evidence>
<feature type="transmembrane region" description="Helical" evidence="1">
    <location>
        <begin position="64"/>
        <end position="85"/>
    </location>
</feature>
<keyword evidence="1" id="KW-0472">Membrane</keyword>
<accession>A0A841L6F4</accession>
<feature type="transmembrane region" description="Helical" evidence="1">
    <location>
        <begin position="36"/>
        <end position="58"/>
    </location>
</feature>
<gene>
    <name evidence="2" type="ORF">FHS79_002369</name>
</gene>
<keyword evidence="1" id="KW-0812">Transmembrane</keyword>
<dbReference type="AlphaFoldDB" id="A0A841L6F4"/>
<proteinExistence type="predicted"/>
<dbReference type="EMBL" id="JACIIV010000016">
    <property type="protein sequence ID" value="MBB6228184.1"/>
    <property type="molecule type" value="Genomic_DNA"/>
</dbReference>
<name>A0A841L6F4_9SPHN</name>
<evidence type="ECO:0000313" key="2">
    <source>
        <dbReference type="EMBL" id="MBB6228184.1"/>
    </source>
</evidence>
<dbReference type="InterPro" id="IPR018750">
    <property type="entry name" value="DUF2306_membrane"/>
</dbReference>
<keyword evidence="1" id="KW-1133">Transmembrane helix</keyword>
<reference evidence="2 3" key="1">
    <citation type="submission" date="2020-08" db="EMBL/GenBank/DDBJ databases">
        <title>Genomic Encyclopedia of Type Strains, Phase IV (KMG-IV): sequencing the most valuable type-strain genomes for metagenomic binning, comparative biology and taxonomic classification.</title>
        <authorList>
            <person name="Goeker M."/>
        </authorList>
    </citation>
    <scope>NUCLEOTIDE SEQUENCE [LARGE SCALE GENOMIC DNA]</scope>
    <source>
        <strain evidence="2 3">DSM 102189</strain>
    </source>
</reference>
<evidence type="ECO:0000256" key="1">
    <source>
        <dbReference type="SAM" id="Phobius"/>
    </source>
</evidence>
<keyword evidence="3" id="KW-1185">Reference proteome</keyword>
<organism evidence="2 3">
    <name type="scientific">Polymorphobacter multimanifer</name>
    <dbReference type="NCBI Taxonomy" id="1070431"/>
    <lineage>
        <taxon>Bacteria</taxon>
        <taxon>Pseudomonadati</taxon>
        <taxon>Pseudomonadota</taxon>
        <taxon>Alphaproteobacteria</taxon>
        <taxon>Sphingomonadales</taxon>
        <taxon>Sphingosinicellaceae</taxon>
        <taxon>Polymorphobacter</taxon>
    </lineage>
</organism>
<feature type="transmembrane region" description="Helical" evidence="1">
    <location>
        <begin position="6"/>
        <end position="24"/>
    </location>
</feature>
<dbReference type="Pfam" id="PF10067">
    <property type="entry name" value="DUF2306"/>
    <property type="match status" value="1"/>
</dbReference>
<feature type="transmembrane region" description="Helical" evidence="1">
    <location>
        <begin position="97"/>
        <end position="116"/>
    </location>
</feature>
<sequence>MFANLSPLILAHLVASSIALPLGLHQLTIGQGTPRHALLGRIYIIAMLLALLTALATFRPGTPFLPFYILAFVGLYSLIAGTVALRRWLRRREPKHLRAHKINMAFSWLGLAMAGVSQISSNPRFGIVQGLDPVGFWVWLILLNLCLYGIGSWWIFARLVRDGSAPRR</sequence>
<comment type="caution">
    <text evidence="2">The sequence shown here is derived from an EMBL/GenBank/DDBJ whole genome shotgun (WGS) entry which is preliminary data.</text>
</comment>
<protein>
    <submittedName>
        <fullName evidence="2">Putative membrane protein</fullName>
    </submittedName>
</protein>
<feature type="transmembrane region" description="Helical" evidence="1">
    <location>
        <begin position="136"/>
        <end position="160"/>
    </location>
</feature>
<dbReference type="Proteomes" id="UP000538147">
    <property type="component" value="Unassembled WGS sequence"/>
</dbReference>